<organism evidence="6 7">
    <name type="scientific">Aliikangiella coralliicola</name>
    <dbReference type="NCBI Taxonomy" id="2592383"/>
    <lineage>
        <taxon>Bacteria</taxon>
        <taxon>Pseudomonadati</taxon>
        <taxon>Pseudomonadota</taxon>
        <taxon>Gammaproteobacteria</taxon>
        <taxon>Oceanospirillales</taxon>
        <taxon>Pleioneaceae</taxon>
        <taxon>Aliikangiella</taxon>
    </lineage>
</organism>
<evidence type="ECO:0000313" key="6">
    <source>
        <dbReference type="EMBL" id="TQV81535.1"/>
    </source>
</evidence>
<sequence length="124" mass="13991">MNYFYLYVSLSVLLVSLLAFNVSRIRIKERIAHGDGDSLALKKAIRAHMNTFEHATPFALVVFVLSQMGLQSVYLATLAIGFVVLRVLHSYSMLASKFMIRRISAALTYLFEIVGCLMILIILF</sequence>
<proteinExistence type="predicted"/>
<comment type="subcellular location">
    <subcellularLocation>
        <location evidence="1">Membrane</location>
    </subcellularLocation>
</comment>
<dbReference type="Proteomes" id="UP000315439">
    <property type="component" value="Unassembled WGS sequence"/>
</dbReference>
<dbReference type="EMBL" id="VIKS01000016">
    <property type="protein sequence ID" value="TQV81535.1"/>
    <property type="molecule type" value="Genomic_DNA"/>
</dbReference>
<dbReference type="Gene3D" id="1.20.120.550">
    <property type="entry name" value="Membrane associated eicosanoid/glutathione metabolism-like domain"/>
    <property type="match status" value="1"/>
</dbReference>
<reference evidence="6 7" key="1">
    <citation type="submission" date="2019-07" db="EMBL/GenBank/DDBJ databases">
        <title>Draft genome for Aliikangiella sp. M105.</title>
        <authorList>
            <person name="Wang G."/>
        </authorList>
    </citation>
    <scope>NUCLEOTIDE SEQUENCE [LARGE SCALE GENOMIC DNA]</scope>
    <source>
        <strain evidence="6 7">M105</strain>
    </source>
</reference>
<dbReference type="OrthoDB" id="8537976at2"/>
<keyword evidence="7" id="KW-1185">Reference proteome</keyword>
<gene>
    <name evidence="6" type="ORF">FLL46_25640</name>
</gene>
<evidence type="ECO:0000256" key="3">
    <source>
        <dbReference type="ARBA" id="ARBA00022989"/>
    </source>
</evidence>
<dbReference type="Pfam" id="PF01124">
    <property type="entry name" value="MAPEG"/>
    <property type="match status" value="1"/>
</dbReference>
<keyword evidence="4 5" id="KW-0472">Membrane</keyword>
<protein>
    <recommendedName>
        <fullName evidence="8">MAPEG family protein</fullName>
    </recommendedName>
</protein>
<comment type="caution">
    <text evidence="6">The sequence shown here is derived from an EMBL/GenBank/DDBJ whole genome shotgun (WGS) entry which is preliminary data.</text>
</comment>
<evidence type="ECO:0000256" key="1">
    <source>
        <dbReference type="ARBA" id="ARBA00004370"/>
    </source>
</evidence>
<dbReference type="InterPro" id="IPR001129">
    <property type="entry name" value="Membr-assoc_MAPEG"/>
</dbReference>
<feature type="transmembrane region" description="Helical" evidence="5">
    <location>
        <begin position="103"/>
        <end position="123"/>
    </location>
</feature>
<evidence type="ECO:0000256" key="4">
    <source>
        <dbReference type="ARBA" id="ARBA00023136"/>
    </source>
</evidence>
<evidence type="ECO:0000256" key="2">
    <source>
        <dbReference type="ARBA" id="ARBA00022692"/>
    </source>
</evidence>
<dbReference type="PANTHER" id="PTHR35814:SF1">
    <property type="entry name" value="GLUTATHIONE S-TRANSFERASE-RELATED"/>
    <property type="match status" value="1"/>
</dbReference>
<evidence type="ECO:0008006" key="8">
    <source>
        <dbReference type="Google" id="ProtNLM"/>
    </source>
</evidence>
<dbReference type="PANTHER" id="PTHR35814">
    <property type="match status" value="1"/>
</dbReference>
<dbReference type="AlphaFoldDB" id="A0A545TWE1"/>
<dbReference type="InterPro" id="IPR023352">
    <property type="entry name" value="MAPEG-like_dom_sf"/>
</dbReference>
<evidence type="ECO:0000256" key="5">
    <source>
        <dbReference type="SAM" id="Phobius"/>
    </source>
</evidence>
<dbReference type="RefSeq" id="WP_142935100.1">
    <property type="nucleotide sequence ID" value="NZ_ML660172.1"/>
</dbReference>
<keyword evidence="2 5" id="KW-0812">Transmembrane</keyword>
<accession>A0A545TWE1</accession>
<evidence type="ECO:0000313" key="7">
    <source>
        <dbReference type="Proteomes" id="UP000315439"/>
    </source>
</evidence>
<name>A0A545TWE1_9GAMM</name>
<dbReference type="GO" id="GO:0016020">
    <property type="term" value="C:membrane"/>
    <property type="evidence" value="ECO:0007669"/>
    <property type="project" value="UniProtKB-SubCell"/>
</dbReference>
<dbReference type="SUPFAM" id="SSF161084">
    <property type="entry name" value="MAPEG domain-like"/>
    <property type="match status" value="1"/>
</dbReference>
<feature type="transmembrane region" description="Helical" evidence="5">
    <location>
        <begin position="72"/>
        <end position="91"/>
    </location>
</feature>
<keyword evidence="3 5" id="KW-1133">Transmembrane helix</keyword>
<feature type="transmembrane region" description="Helical" evidence="5">
    <location>
        <begin position="6"/>
        <end position="27"/>
    </location>
</feature>